<evidence type="ECO:0000256" key="3">
    <source>
        <dbReference type="ARBA" id="ARBA00023163"/>
    </source>
</evidence>
<accession>A0ABX7K4S4</accession>
<evidence type="ECO:0000259" key="6">
    <source>
        <dbReference type="PROSITE" id="PS50977"/>
    </source>
</evidence>
<gene>
    <name evidence="7" type="ORF">JTY93_27895</name>
</gene>
<keyword evidence="2 4" id="KW-0238">DNA-binding</keyword>
<evidence type="ECO:0000256" key="4">
    <source>
        <dbReference type="PROSITE-ProRule" id="PRU00335"/>
    </source>
</evidence>
<evidence type="ECO:0000256" key="2">
    <source>
        <dbReference type="ARBA" id="ARBA00023125"/>
    </source>
</evidence>
<dbReference type="InterPro" id="IPR001647">
    <property type="entry name" value="HTH_TetR"/>
</dbReference>
<dbReference type="PROSITE" id="PS50977">
    <property type="entry name" value="HTH_TETR_2"/>
    <property type="match status" value="1"/>
</dbReference>
<feature type="compositionally biased region" description="Basic and acidic residues" evidence="5">
    <location>
        <begin position="214"/>
        <end position="226"/>
    </location>
</feature>
<dbReference type="RefSeq" id="WP_089551199.1">
    <property type="nucleotide sequence ID" value="NZ_CP070507.1"/>
</dbReference>
<evidence type="ECO:0000313" key="7">
    <source>
        <dbReference type="EMBL" id="QSB42634.1"/>
    </source>
</evidence>
<feature type="region of interest" description="Disordered" evidence="5">
    <location>
        <begin position="203"/>
        <end position="226"/>
    </location>
</feature>
<evidence type="ECO:0000313" key="8">
    <source>
        <dbReference type="Proteomes" id="UP000663249"/>
    </source>
</evidence>
<dbReference type="PANTHER" id="PTHR30055">
    <property type="entry name" value="HTH-TYPE TRANSCRIPTIONAL REGULATOR RUTR"/>
    <property type="match status" value="1"/>
</dbReference>
<keyword evidence="8" id="KW-1185">Reference proteome</keyword>
<dbReference type="Gene3D" id="1.10.357.10">
    <property type="entry name" value="Tetracycline Repressor, domain 2"/>
    <property type="match status" value="1"/>
</dbReference>
<dbReference type="PRINTS" id="PR00455">
    <property type="entry name" value="HTHTETR"/>
</dbReference>
<dbReference type="EMBL" id="CP070507">
    <property type="protein sequence ID" value="QSB42634.1"/>
    <property type="molecule type" value="Genomic_DNA"/>
</dbReference>
<dbReference type="SUPFAM" id="SSF46689">
    <property type="entry name" value="Homeodomain-like"/>
    <property type="match status" value="1"/>
</dbReference>
<dbReference type="Proteomes" id="UP000663249">
    <property type="component" value="Plasmid pSDM007"/>
</dbReference>
<dbReference type="PANTHER" id="PTHR30055:SF234">
    <property type="entry name" value="HTH-TYPE TRANSCRIPTIONAL REGULATOR BETI"/>
    <property type="match status" value="1"/>
</dbReference>
<name>A0ABX7K4S4_9PSED</name>
<protein>
    <submittedName>
        <fullName evidence="7">TetR/AcrR family transcriptional regulator</fullName>
    </submittedName>
</protein>
<keyword evidence="3" id="KW-0804">Transcription</keyword>
<dbReference type="Pfam" id="PF00440">
    <property type="entry name" value="TetR_N"/>
    <property type="match status" value="1"/>
</dbReference>
<sequence length="226" mass="25751">MPQRLKDDVRQNILRSAAHVFAEKGYGAATLAEVAQGAHVTTSNIYKYFPNKEGLLNALVTPTIASRLLRLVRARIRELAIRENWSSGQADQSRPAQELLSFWIEHRLAVLILLRGADGTRFDHIRDVLIREMERLSLRFLERQSHGETASPEVRFVLVRLFTNTIDMIADILENFENRDGIRAAFAAFWTYQLAGLQAMLHPEKPGRTPSSAVDRRGWTTDDRTE</sequence>
<keyword evidence="1" id="KW-0805">Transcription regulation</keyword>
<reference evidence="7 8" key="1">
    <citation type="submission" date="2021-02" db="EMBL/GenBank/DDBJ databases">
        <title>Genomic and phenotypic characterization of Pseudomonas hygromyciniae, a novel bacterial species discovered from a commercially purchased antibiotic vial.</title>
        <authorList>
            <person name="Turner T.L."/>
            <person name="Mitra S.D."/>
            <person name="Kochan T.J."/>
            <person name="Pincus N.B."/>
            <person name="Lebrun-Corbin M."/>
            <person name="Cheung B."/>
            <person name="Gatesy S.W."/>
            <person name="Afzal T."/>
            <person name="Ozer E.A."/>
            <person name="Hauser A.R."/>
        </authorList>
    </citation>
    <scope>NUCLEOTIDE SEQUENCE [LARGE SCALE GENOMIC DNA]</scope>
    <source>
        <strain evidence="7 8">SDM007</strain>
        <plasmid evidence="7 8">pSDM007</plasmid>
    </source>
</reference>
<dbReference type="InterPro" id="IPR009057">
    <property type="entry name" value="Homeodomain-like_sf"/>
</dbReference>
<evidence type="ECO:0000256" key="5">
    <source>
        <dbReference type="SAM" id="MobiDB-lite"/>
    </source>
</evidence>
<dbReference type="InterPro" id="IPR050109">
    <property type="entry name" value="HTH-type_TetR-like_transc_reg"/>
</dbReference>
<proteinExistence type="predicted"/>
<organism evidence="7 8">
    <name type="scientific">Pseudomonas hygromyciniae</name>
    <dbReference type="NCBI Taxonomy" id="2812000"/>
    <lineage>
        <taxon>Bacteria</taxon>
        <taxon>Pseudomonadati</taxon>
        <taxon>Pseudomonadota</taxon>
        <taxon>Gammaproteobacteria</taxon>
        <taxon>Pseudomonadales</taxon>
        <taxon>Pseudomonadaceae</taxon>
        <taxon>Pseudomonas</taxon>
    </lineage>
</organism>
<keyword evidence="7" id="KW-0614">Plasmid</keyword>
<evidence type="ECO:0000256" key="1">
    <source>
        <dbReference type="ARBA" id="ARBA00023015"/>
    </source>
</evidence>
<geneLocation type="plasmid" evidence="7 8">
    <name>pSDM007</name>
</geneLocation>
<feature type="domain" description="HTH tetR-type" evidence="6">
    <location>
        <begin position="7"/>
        <end position="67"/>
    </location>
</feature>
<feature type="DNA-binding region" description="H-T-H motif" evidence="4">
    <location>
        <begin position="30"/>
        <end position="49"/>
    </location>
</feature>